<comment type="caution">
    <text evidence="5">The sequence shown here is derived from an EMBL/GenBank/DDBJ whole genome shotgun (WGS) entry which is preliminary data.</text>
</comment>
<dbReference type="PANTHER" id="PTHR42759">
    <property type="entry name" value="MOXR FAMILY PROTEIN"/>
    <property type="match status" value="1"/>
</dbReference>
<comment type="similarity">
    <text evidence="1">Belongs to the CbbQ/NirQ/NorQ/GpvN family.</text>
</comment>
<dbReference type="InterPro" id="IPR011704">
    <property type="entry name" value="ATPase_dyneun-rel_AAA"/>
</dbReference>
<dbReference type="SMART" id="SM00382">
    <property type="entry name" value="AAA"/>
    <property type="match status" value="1"/>
</dbReference>
<accession>A0ABD5P3P2</accession>
<dbReference type="Proteomes" id="UP001595821">
    <property type="component" value="Unassembled WGS sequence"/>
</dbReference>
<name>A0ABD5P3P2_9EURY</name>
<dbReference type="EMBL" id="JBHSDJ010000127">
    <property type="protein sequence ID" value="MFC4248735.1"/>
    <property type="molecule type" value="Genomic_DNA"/>
</dbReference>
<evidence type="ECO:0000259" key="4">
    <source>
        <dbReference type="SMART" id="SM00382"/>
    </source>
</evidence>
<protein>
    <submittedName>
        <fullName evidence="5">AAA family ATPase</fullName>
    </submittedName>
</protein>
<dbReference type="InterPro" id="IPR013615">
    <property type="entry name" value="CbbQ_C"/>
</dbReference>
<dbReference type="GeneID" id="71856060"/>
<gene>
    <name evidence="5" type="ORF">ACFOZ7_17680</name>
</gene>
<dbReference type="AlphaFoldDB" id="A0ABD5P3P2"/>
<sequence>MSGLEGNVARAETVQSAGERTGDRFRNLGILEDVGHRRVPSLAQDTYHERTGAGGRTDLEVVTHALELGMNVVLKGQPGVGKSFLVKYVCAQTNRPLYRITLSETTYREDLLGTLHLVSTDGGETETAWIDGPLTRAARAGGVLLLDEINAAAANTVAALNAVMEQRQTRTLTIPQTGEQIDPHPEFRVVATANPGYQGTYELNDAFEDRFRHVKLEYLPESVEVDLVFERTALDEGKRPEIERLVAFANRLRGAYEDGELSTPITTREIVRIARFMEGEFMSVREATRSELVARVDEYDESFVRTLIDKQL</sequence>
<dbReference type="PANTHER" id="PTHR42759:SF1">
    <property type="entry name" value="MAGNESIUM-CHELATASE SUBUNIT CHLD"/>
    <property type="match status" value="1"/>
</dbReference>
<dbReference type="RefSeq" id="WP_246976395.1">
    <property type="nucleotide sequence ID" value="NZ_CP095398.1"/>
</dbReference>
<keyword evidence="3" id="KW-0067">ATP-binding</keyword>
<evidence type="ECO:0000313" key="6">
    <source>
        <dbReference type="Proteomes" id="UP001595821"/>
    </source>
</evidence>
<dbReference type="Pfam" id="PF07728">
    <property type="entry name" value="AAA_5"/>
    <property type="match status" value="1"/>
</dbReference>
<dbReference type="InterPro" id="IPR003593">
    <property type="entry name" value="AAA+_ATPase"/>
</dbReference>
<evidence type="ECO:0000256" key="2">
    <source>
        <dbReference type="ARBA" id="ARBA00022741"/>
    </source>
</evidence>
<dbReference type="InterPro" id="IPR027417">
    <property type="entry name" value="P-loop_NTPase"/>
</dbReference>
<feature type="domain" description="AAA+ ATPase" evidence="4">
    <location>
        <begin position="68"/>
        <end position="221"/>
    </location>
</feature>
<keyword evidence="2" id="KW-0547">Nucleotide-binding</keyword>
<evidence type="ECO:0000256" key="1">
    <source>
        <dbReference type="ARBA" id="ARBA00009417"/>
    </source>
</evidence>
<dbReference type="GO" id="GO:0005524">
    <property type="term" value="F:ATP binding"/>
    <property type="evidence" value="ECO:0007669"/>
    <property type="project" value="UniProtKB-KW"/>
</dbReference>
<dbReference type="InterPro" id="IPR050764">
    <property type="entry name" value="CbbQ/NirQ/NorQ/GpvN"/>
</dbReference>
<organism evidence="5 6">
    <name type="scientific">Natribaculum luteum</name>
    <dbReference type="NCBI Taxonomy" id="1586232"/>
    <lineage>
        <taxon>Archaea</taxon>
        <taxon>Methanobacteriati</taxon>
        <taxon>Methanobacteriota</taxon>
        <taxon>Stenosarchaea group</taxon>
        <taxon>Halobacteria</taxon>
        <taxon>Halobacteriales</taxon>
        <taxon>Natrialbaceae</taxon>
        <taxon>Natribaculum</taxon>
    </lineage>
</organism>
<proteinExistence type="inferred from homology"/>
<dbReference type="Gene3D" id="3.40.50.300">
    <property type="entry name" value="P-loop containing nucleotide triphosphate hydrolases"/>
    <property type="match status" value="1"/>
</dbReference>
<dbReference type="Pfam" id="PF08406">
    <property type="entry name" value="CbbQ_C"/>
    <property type="match status" value="1"/>
</dbReference>
<evidence type="ECO:0000313" key="5">
    <source>
        <dbReference type="EMBL" id="MFC4248735.1"/>
    </source>
</evidence>
<reference evidence="5 6" key="1">
    <citation type="journal article" date="2014" name="Int. J. Syst. Evol. Microbiol.">
        <title>Complete genome sequence of Corynebacterium casei LMG S-19264T (=DSM 44701T), isolated from a smear-ripened cheese.</title>
        <authorList>
            <consortium name="US DOE Joint Genome Institute (JGI-PGF)"/>
            <person name="Walter F."/>
            <person name="Albersmeier A."/>
            <person name="Kalinowski J."/>
            <person name="Ruckert C."/>
        </authorList>
    </citation>
    <scope>NUCLEOTIDE SEQUENCE [LARGE SCALE GENOMIC DNA]</scope>
    <source>
        <strain evidence="5 6">IBRC-M 10912</strain>
    </source>
</reference>
<dbReference type="SUPFAM" id="SSF52540">
    <property type="entry name" value="P-loop containing nucleoside triphosphate hydrolases"/>
    <property type="match status" value="1"/>
</dbReference>
<evidence type="ECO:0000256" key="3">
    <source>
        <dbReference type="ARBA" id="ARBA00022840"/>
    </source>
</evidence>